<evidence type="ECO:0000256" key="9">
    <source>
        <dbReference type="HAMAP-Rule" id="MF_00161"/>
    </source>
</evidence>
<evidence type="ECO:0000256" key="5">
    <source>
        <dbReference type="ARBA" id="ARBA00022750"/>
    </source>
</evidence>
<feature type="active site" evidence="9">
    <location>
        <position position="116"/>
    </location>
</feature>
<evidence type="ECO:0000256" key="4">
    <source>
        <dbReference type="ARBA" id="ARBA00022692"/>
    </source>
</evidence>
<dbReference type="PROSITE" id="PS00855">
    <property type="entry name" value="SPASE_II"/>
    <property type="match status" value="1"/>
</dbReference>
<feature type="transmembrane region" description="Helical" evidence="9">
    <location>
        <begin position="129"/>
        <end position="149"/>
    </location>
</feature>
<keyword evidence="2 9" id="KW-1003">Cell membrane</keyword>
<name>E0Y0F5_9PROT</name>
<comment type="catalytic activity">
    <reaction evidence="9 10">
        <text>Release of signal peptides from bacterial membrane prolipoproteins. Hydrolyzes -Xaa-Yaa-Zaa-|-(S,diacylglyceryl)Cys-, in which Xaa is hydrophobic (preferably Leu), and Yaa (Ala or Ser) and Zaa (Gly or Ala) have small, neutral side chains.</text>
        <dbReference type="EC" id="3.4.23.36"/>
    </reaction>
</comment>
<keyword evidence="6 9" id="KW-0378">Hydrolase</keyword>
<evidence type="ECO:0000256" key="6">
    <source>
        <dbReference type="ARBA" id="ARBA00022801"/>
    </source>
</evidence>
<feature type="active site" evidence="9">
    <location>
        <position position="135"/>
    </location>
</feature>
<keyword evidence="5 9" id="KW-0064">Aspartyl protease</keyword>
<dbReference type="InterPro" id="IPR001872">
    <property type="entry name" value="Peptidase_A8"/>
</dbReference>
<keyword evidence="12" id="KW-0449">Lipoprotein</keyword>
<evidence type="ECO:0000313" key="12">
    <source>
        <dbReference type="EMBL" id="ADI20146.1"/>
    </source>
</evidence>
<comment type="subcellular location">
    <subcellularLocation>
        <location evidence="9">Cell membrane</location>
        <topology evidence="9">Multi-pass membrane protein</topology>
    </subcellularLocation>
</comment>
<keyword evidence="3 9" id="KW-0645">Protease</keyword>
<comment type="pathway">
    <text evidence="9">Protein modification; lipoprotein biosynthesis (signal peptide cleavage).</text>
</comment>
<evidence type="ECO:0000256" key="10">
    <source>
        <dbReference type="RuleBase" id="RU000594"/>
    </source>
</evidence>
<dbReference type="EC" id="3.4.23.36" evidence="9"/>
<comment type="caution">
    <text evidence="9">Lacks conserved residue(s) required for the propagation of feature annotation.</text>
</comment>
<dbReference type="PANTHER" id="PTHR33695:SF1">
    <property type="entry name" value="LIPOPROTEIN SIGNAL PEPTIDASE"/>
    <property type="match status" value="1"/>
</dbReference>
<feature type="transmembrane region" description="Helical" evidence="9">
    <location>
        <begin position="62"/>
        <end position="82"/>
    </location>
</feature>
<dbReference type="NCBIfam" id="TIGR00077">
    <property type="entry name" value="lspA"/>
    <property type="match status" value="1"/>
</dbReference>
<gene>
    <name evidence="9" type="primary">lspA</name>
</gene>
<dbReference type="Pfam" id="PF01252">
    <property type="entry name" value="Peptidase_A8"/>
    <property type="match status" value="1"/>
</dbReference>
<keyword evidence="4 9" id="KW-0812">Transmembrane</keyword>
<dbReference type="AlphaFoldDB" id="E0Y0F5"/>
<comment type="similarity">
    <text evidence="1 9 11">Belongs to the peptidase A8 family.</text>
</comment>
<evidence type="ECO:0000256" key="11">
    <source>
        <dbReference type="RuleBase" id="RU004181"/>
    </source>
</evidence>
<reference evidence="12" key="1">
    <citation type="journal article" date="2011" name="Environ. Microbiol.">
        <title>Time-series analyses of Monterey Bay coastal microbial picoplankton using a 'genome proxy' microarray.</title>
        <authorList>
            <person name="Rich V.I."/>
            <person name="Pham V.D."/>
            <person name="Eppley J."/>
            <person name="Shi Y."/>
            <person name="DeLong E.F."/>
        </authorList>
    </citation>
    <scope>NUCLEOTIDE SEQUENCE</scope>
</reference>
<dbReference type="GO" id="GO:0006508">
    <property type="term" value="P:proteolysis"/>
    <property type="evidence" value="ECO:0007669"/>
    <property type="project" value="UniProtKB-KW"/>
</dbReference>
<feature type="transmembrane region" description="Helical" evidence="9">
    <location>
        <begin position="89"/>
        <end position="109"/>
    </location>
</feature>
<dbReference type="PANTHER" id="PTHR33695">
    <property type="entry name" value="LIPOPROTEIN SIGNAL PEPTIDASE"/>
    <property type="match status" value="1"/>
</dbReference>
<evidence type="ECO:0000256" key="7">
    <source>
        <dbReference type="ARBA" id="ARBA00022989"/>
    </source>
</evidence>
<dbReference type="HAMAP" id="MF_00161">
    <property type="entry name" value="LspA"/>
    <property type="match status" value="1"/>
</dbReference>
<dbReference type="UniPathway" id="UPA00665"/>
<protein>
    <recommendedName>
        <fullName evidence="9">Lipoprotein signal peptidase</fullName>
        <ecNumber evidence="9">3.4.23.36</ecNumber>
    </recommendedName>
    <alternativeName>
        <fullName evidence="9">Prolipoprotein signal peptidase</fullName>
    </alternativeName>
    <alternativeName>
        <fullName evidence="9">Signal peptidase II</fullName>
        <shortName evidence="9">SPase II</shortName>
    </alternativeName>
</protein>
<keyword evidence="7 9" id="KW-1133">Transmembrane helix</keyword>
<evidence type="ECO:0000256" key="3">
    <source>
        <dbReference type="ARBA" id="ARBA00022670"/>
    </source>
</evidence>
<dbReference type="EMBL" id="GU474938">
    <property type="protein sequence ID" value="ADI20146.1"/>
    <property type="molecule type" value="Genomic_DNA"/>
</dbReference>
<keyword evidence="8 9" id="KW-0472">Membrane</keyword>
<dbReference type="GO" id="GO:0005886">
    <property type="term" value="C:plasma membrane"/>
    <property type="evidence" value="ECO:0007669"/>
    <property type="project" value="UniProtKB-SubCell"/>
</dbReference>
<evidence type="ECO:0000256" key="1">
    <source>
        <dbReference type="ARBA" id="ARBA00006139"/>
    </source>
</evidence>
<comment type="function">
    <text evidence="9 10">This protein specifically catalyzes the removal of signal peptides from prolipoproteins.</text>
</comment>
<sequence length="154" mass="17538">MLKSLIYGIFFVLIDQLSKWFIIEKIDLDNIGIYDVYSPFLTLKMGWNTGINFGLFSGSHDYMRWILVLISIAICLFLLFWARNLKGNVVPILIGLVIGGAIGNVIDRIRFGAVVDFLNMSCCGIQNPYIFNLADIFVFTGLILLVVFLERFQK</sequence>
<dbReference type="GO" id="GO:0004190">
    <property type="term" value="F:aspartic-type endopeptidase activity"/>
    <property type="evidence" value="ECO:0007669"/>
    <property type="project" value="UniProtKB-UniRule"/>
</dbReference>
<evidence type="ECO:0000256" key="8">
    <source>
        <dbReference type="ARBA" id="ARBA00023136"/>
    </source>
</evidence>
<accession>E0Y0F5</accession>
<evidence type="ECO:0000256" key="2">
    <source>
        <dbReference type="ARBA" id="ARBA00022475"/>
    </source>
</evidence>
<dbReference type="PRINTS" id="PR00781">
    <property type="entry name" value="LIPOSIGPTASE"/>
</dbReference>
<proteinExistence type="inferred from homology"/>
<organism evidence="12">
    <name type="scientific">uncultured alpha proteobacterium EB080_L06A09</name>
    <dbReference type="NCBI Taxonomy" id="710794"/>
    <lineage>
        <taxon>Bacteria</taxon>
        <taxon>Pseudomonadati</taxon>
        <taxon>Pseudomonadota</taxon>
        <taxon>Alphaproteobacteria</taxon>
        <taxon>environmental samples</taxon>
    </lineage>
</organism>